<name>A0A081NGV8_9GAMM</name>
<accession>A0A081NGV8</accession>
<organism evidence="1 2">
    <name type="scientific">Endozoicomonas numazuensis</name>
    <dbReference type="NCBI Taxonomy" id="1137799"/>
    <lineage>
        <taxon>Bacteria</taxon>
        <taxon>Pseudomonadati</taxon>
        <taxon>Pseudomonadota</taxon>
        <taxon>Gammaproteobacteria</taxon>
        <taxon>Oceanospirillales</taxon>
        <taxon>Endozoicomonadaceae</taxon>
        <taxon>Endozoicomonas</taxon>
    </lineage>
</organism>
<keyword evidence="2" id="KW-1185">Reference proteome</keyword>
<proteinExistence type="predicted"/>
<dbReference type="Proteomes" id="UP000028073">
    <property type="component" value="Unassembled WGS sequence"/>
</dbReference>
<evidence type="ECO:0000313" key="2">
    <source>
        <dbReference type="Proteomes" id="UP000028073"/>
    </source>
</evidence>
<sequence>MFLIVANIEPHIPDQYGVGMRAHASFRTGWAFLLLAFWLHCSHSQAFILPPDFPLDRTLSFRFMVDYQYETERSQEWDSRINRERTVIRRSESLSFAHYNLIFHNPLATAPNIVPFQWSLEERLQGNGSVDTTSIERLQGSDPAFHFTESAQALMVVVMALLTILDPDLPDEGQVSEDGLSGFLSVAQLNQFNPNWFGINAPASPEGIGWPTVEIQLVSNFRADKHSPITYDLLINIEYWKNGSKTSQRFKLVVRPELTILYESAKDKKWFRKDDDEDRDKPPEASQSLLRSLLCGCWWRASGSGAKSLEPVLSEKSPLIQNTDSMINTTERGSIGLPALIHHQSFVMGTCLY</sequence>
<evidence type="ECO:0000313" key="1">
    <source>
        <dbReference type="EMBL" id="KEQ17681.1"/>
    </source>
</evidence>
<protein>
    <submittedName>
        <fullName evidence="1">Uncharacterized protein</fullName>
    </submittedName>
</protein>
<comment type="caution">
    <text evidence="1">The sequence shown here is derived from an EMBL/GenBank/DDBJ whole genome shotgun (WGS) entry which is preliminary data.</text>
</comment>
<reference evidence="1 2" key="1">
    <citation type="submission" date="2014-06" db="EMBL/GenBank/DDBJ databases">
        <title>Whole Genome Sequences of Three Symbiotic Endozoicomonas Bacteria.</title>
        <authorList>
            <person name="Neave M.J."/>
            <person name="Apprill A."/>
            <person name="Voolstra C.R."/>
        </authorList>
    </citation>
    <scope>NUCLEOTIDE SEQUENCE [LARGE SCALE GENOMIC DNA]</scope>
    <source>
        <strain evidence="1 2">DSM 25634</strain>
    </source>
</reference>
<dbReference type="EMBL" id="JOKH01000002">
    <property type="protein sequence ID" value="KEQ17681.1"/>
    <property type="molecule type" value="Genomic_DNA"/>
</dbReference>
<dbReference type="AlphaFoldDB" id="A0A081NGV8"/>
<gene>
    <name evidence="1" type="ORF">GZ78_08270</name>
</gene>